<gene>
    <name evidence="4" type="ORF">TBIB3V08_LOCUS10147</name>
</gene>
<proteinExistence type="predicted"/>
<evidence type="ECO:0000256" key="2">
    <source>
        <dbReference type="SAM" id="Phobius"/>
    </source>
</evidence>
<keyword evidence="3" id="KW-0732">Signal</keyword>
<accession>A0A7R9I4Y1</accession>
<keyword evidence="2" id="KW-1133">Transmembrane helix</keyword>
<feature type="transmembrane region" description="Helical" evidence="2">
    <location>
        <begin position="115"/>
        <end position="139"/>
    </location>
</feature>
<keyword evidence="2" id="KW-0472">Membrane</keyword>
<protein>
    <submittedName>
        <fullName evidence="4">Uncharacterized protein</fullName>
    </submittedName>
</protein>
<evidence type="ECO:0000256" key="3">
    <source>
        <dbReference type="SAM" id="SignalP"/>
    </source>
</evidence>
<evidence type="ECO:0000313" key="4">
    <source>
        <dbReference type="EMBL" id="CAD7447845.1"/>
    </source>
</evidence>
<feature type="region of interest" description="Disordered" evidence="1">
    <location>
        <begin position="184"/>
        <end position="204"/>
    </location>
</feature>
<reference evidence="4" key="1">
    <citation type="submission" date="2020-11" db="EMBL/GenBank/DDBJ databases">
        <authorList>
            <person name="Tran Van P."/>
        </authorList>
    </citation>
    <scope>NUCLEOTIDE SEQUENCE</scope>
</reference>
<feature type="chain" id="PRO_5031427419" evidence="3">
    <location>
        <begin position="21"/>
        <end position="204"/>
    </location>
</feature>
<organism evidence="4">
    <name type="scientific">Timema bartmani</name>
    <dbReference type="NCBI Taxonomy" id="61472"/>
    <lineage>
        <taxon>Eukaryota</taxon>
        <taxon>Metazoa</taxon>
        <taxon>Ecdysozoa</taxon>
        <taxon>Arthropoda</taxon>
        <taxon>Hexapoda</taxon>
        <taxon>Insecta</taxon>
        <taxon>Pterygota</taxon>
        <taxon>Neoptera</taxon>
        <taxon>Polyneoptera</taxon>
        <taxon>Phasmatodea</taxon>
        <taxon>Timematodea</taxon>
        <taxon>Timematoidea</taxon>
        <taxon>Timematidae</taxon>
        <taxon>Timema</taxon>
    </lineage>
</organism>
<feature type="compositionally biased region" description="Polar residues" evidence="1">
    <location>
        <begin position="184"/>
        <end position="196"/>
    </location>
</feature>
<dbReference type="EMBL" id="OD569302">
    <property type="protein sequence ID" value="CAD7447845.1"/>
    <property type="molecule type" value="Genomic_DNA"/>
</dbReference>
<keyword evidence="2" id="KW-0812">Transmembrane</keyword>
<feature type="signal peptide" evidence="3">
    <location>
        <begin position="1"/>
        <end position="20"/>
    </location>
</feature>
<dbReference type="AlphaFoldDB" id="A0A7R9I4Y1"/>
<evidence type="ECO:0000256" key="1">
    <source>
        <dbReference type="SAM" id="MobiDB-lite"/>
    </source>
</evidence>
<name>A0A7R9I4Y1_9NEOP</name>
<sequence>MHLVKVQFLFLVLSLRQHLSHINSRLRDGVTERSDVVECAEYHAGVVDAARLVNSSYSFINLTAVTSTFILCIEARMVKQDLRDGVTERSDVVECAEYHAGVVDAARLVNSSYSFINLTSVTSTFILVTTSIFLYAYVWRMSSNASVGRASDQTKYSKECLTNVLIHRYEPRYLGHEAMVSPQTTYSTIQHPNQRSPKMGRGNP</sequence>